<evidence type="ECO:0000313" key="2">
    <source>
        <dbReference type="Proteomes" id="UP000094527"/>
    </source>
</evidence>
<keyword evidence="2" id="KW-1185">Reference proteome</keyword>
<reference evidence="1 2" key="1">
    <citation type="journal article" date="2016" name="Genome Biol. Evol.">
        <title>Gene Family Evolution Reflects Adaptation to Soil Environmental Stressors in the Genome of the Collembolan Orchesella cincta.</title>
        <authorList>
            <person name="Faddeeva-Vakhrusheva A."/>
            <person name="Derks M.F."/>
            <person name="Anvar S.Y."/>
            <person name="Agamennone V."/>
            <person name="Suring W."/>
            <person name="Smit S."/>
            <person name="van Straalen N.M."/>
            <person name="Roelofs D."/>
        </authorList>
    </citation>
    <scope>NUCLEOTIDE SEQUENCE [LARGE SCALE GENOMIC DNA]</scope>
    <source>
        <tissue evidence="1">Mixed pool</tissue>
    </source>
</reference>
<dbReference type="AlphaFoldDB" id="A0A1D2MZK2"/>
<accession>A0A1D2MZK2</accession>
<sequence length="76" mass="8488">MLSILQSSPGLLASLRVSPLHKIYYEECGIRDGIPVIYIHGGPGGGIEKEIVDILILKHIELCYSINGRWKEYSSF</sequence>
<dbReference type="EMBL" id="LJIJ01000356">
    <property type="protein sequence ID" value="ODM98418.1"/>
    <property type="molecule type" value="Genomic_DNA"/>
</dbReference>
<proteinExistence type="predicted"/>
<name>A0A1D2MZK2_ORCCI</name>
<organism evidence="1 2">
    <name type="scientific">Orchesella cincta</name>
    <name type="common">Springtail</name>
    <name type="synonym">Podura cincta</name>
    <dbReference type="NCBI Taxonomy" id="48709"/>
    <lineage>
        <taxon>Eukaryota</taxon>
        <taxon>Metazoa</taxon>
        <taxon>Ecdysozoa</taxon>
        <taxon>Arthropoda</taxon>
        <taxon>Hexapoda</taxon>
        <taxon>Collembola</taxon>
        <taxon>Entomobryomorpha</taxon>
        <taxon>Entomobryoidea</taxon>
        <taxon>Orchesellidae</taxon>
        <taxon>Orchesellinae</taxon>
        <taxon>Orchesella</taxon>
    </lineage>
</organism>
<evidence type="ECO:0000313" key="1">
    <source>
        <dbReference type="EMBL" id="ODM98418.1"/>
    </source>
</evidence>
<dbReference type="InterPro" id="IPR029058">
    <property type="entry name" value="AB_hydrolase_fold"/>
</dbReference>
<comment type="caution">
    <text evidence="1">The sequence shown here is derived from an EMBL/GenBank/DDBJ whole genome shotgun (WGS) entry which is preliminary data.</text>
</comment>
<protein>
    <submittedName>
        <fullName evidence="1">Proline iminopeptidase</fullName>
    </submittedName>
</protein>
<gene>
    <name evidence="1" type="ORF">Ocin01_08256</name>
</gene>
<dbReference type="Proteomes" id="UP000094527">
    <property type="component" value="Unassembled WGS sequence"/>
</dbReference>
<dbReference type="OrthoDB" id="10052212at2759"/>
<dbReference type="Gene3D" id="3.40.50.1820">
    <property type="entry name" value="alpha/beta hydrolase"/>
    <property type="match status" value="1"/>
</dbReference>